<name>A0A1D8S540_9EURY</name>
<organism evidence="7 8">
    <name type="scientific">Halodesulfurarchaeum formicicum</name>
    <dbReference type="NCBI Taxonomy" id="1873524"/>
    <lineage>
        <taxon>Archaea</taxon>
        <taxon>Methanobacteriati</taxon>
        <taxon>Methanobacteriota</taxon>
        <taxon>Stenosarchaea group</taxon>
        <taxon>Halobacteria</taxon>
        <taxon>Halobacteriales</taxon>
        <taxon>Halobacteriaceae</taxon>
        <taxon>Halodesulfurarchaeum</taxon>
    </lineage>
</organism>
<protein>
    <recommendedName>
        <fullName evidence="3">isochorismate synthase</fullName>
        <ecNumber evidence="3">5.4.4.2</ecNumber>
    </recommendedName>
    <alternativeName>
        <fullName evidence="5">Isochorismate mutase</fullName>
    </alternativeName>
</protein>
<evidence type="ECO:0000256" key="4">
    <source>
        <dbReference type="ARBA" id="ARBA00023235"/>
    </source>
</evidence>
<dbReference type="Pfam" id="PF00425">
    <property type="entry name" value="Chorismate_bind"/>
    <property type="match status" value="1"/>
</dbReference>
<dbReference type="NCBIfam" id="TIGR00543">
    <property type="entry name" value="isochor_syn"/>
    <property type="match status" value="1"/>
</dbReference>
<dbReference type="InterPro" id="IPR004561">
    <property type="entry name" value="IsoChor_synthase"/>
</dbReference>
<dbReference type="UniPathway" id="UPA00035">
    <property type="reaction ID" value="UER00040"/>
</dbReference>
<dbReference type="STRING" id="1873524.HSR6_1363"/>
<evidence type="ECO:0000256" key="1">
    <source>
        <dbReference type="ARBA" id="ARBA00000799"/>
    </source>
</evidence>
<evidence type="ECO:0000256" key="2">
    <source>
        <dbReference type="ARBA" id="ARBA00005297"/>
    </source>
</evidence>
<evidence type="ECO:0000259" key="6">
    <source>
        <dbReference type="Pfam" id="PF00425"/>
    </source>
</evidence>
<dbReference type="KEGG" id="halh:HTSR_1290"/>
<reference evidence="7 8" key="1">
    <citation type="submission" date="2016-06" db="EMBL/GenBank/DDBJ databases">
        <title>Discovery of anaerobic lithoheterotrophic haloarchaeon capable of sulfur respiration by hydrogen and formate.</title>
        <authorList>
            <person name="Sorokin D.Y."/>
            <person name="Kublanov I.V."/>
            <person name="Roman P."/>
            <person name="Sinninghe Damste J.S."/>
            <person name="Golyshin P.N."/>
            <person name="Rojo D."/>
            <person name="Ciordia S."/>
            <person name="Mena Md.C."/>
            <person name="Ferrer M."/>
            <person name="Smedile F."/>
            <person name="Messina E."/>
            <person name="La Cono V."/>
            <person name="Yakimov M.M."/>
        </authorList>
    </citation>
    <scope>NUCLEOTIDE SEQUENCE [LARGE SCALE GENOMIC DNA]</scope>
    <source>
        <strain evidence="7 8">HTSR1</strain>
    </source>
</reference>
<dbReference type="GO" id="GO:0008909">
    <property type="term" value="F:isochorismate synthase activity"/>
    <property type="evidence" value="ECO:0007669"/>
    <property type="project" value="UniProtKB-EC"/>
</dbReference>
<dbReference type="GO" id="GO:0000162">
    <property type="term" value="P:L-tryptophan biosynthetic process"/>
    <property type="evidence" value="ECO:0007669"/>
    <property type="project" value="UniProtKB-UniPathway"/>
</dbReference>
<comment type="similarity">
    <text evidence="2">Belongs to the isochorismate synthase family.</text>
</comment>
<dbReference type="PANTHER" id="PTHR42839:SF2">
    <property type="entry name" value="ISOCHORISMATE SYNTHASE ENTC"/>
    <property type="match status" value="1"/>
</dbReference>
<sequence length="446" mass="48151">MAEDLHDRHQADRLDAAVRTTEPRTLREAIQALDPITAVWASPDGPAVLAVGQAKTVTASGAARFQEVKRRGDRLLERVETAHLPERARPRLFGGLSFFDQATLEPPWTDFEPAAFVLPAIQVTLGRDQTLVSGFGAGAAPPRLDQIVQQLAHAGEGTQTKTDPRISATATDLRADRPDWIERVRAIQDRIETGPLQKAVLAAALDVALTDPLPLGAVLKTLTDRYPSCYRFSFTPPGTQAGDTPPAQFFGATPEQLVGKRGRTVETEALAGTVERGATEAIDAANVSRLQRDSTLAVEHEFVASRIAEQLRETAATVTVGDREVRSLANVHHLRTPIHATLDTDTHVLDFVATLHPTPAVGGHPPEAALETIHEVESTVRGWYAAPVGWFDANGDGEFAVGIRSALARDSRVTLFAGNGIVAGSDPETEYEELAAKFRPIREVLE</sequence>
<accession>A0A1D8S540</accession>
<dbReference type="Gene3D" id="3.60.120.10">
    <property type="entry name" value="Anthranilate synthase"/>
    <property type="match status" value="1"/>
</dbReference>
<proteinExistence type="inferred from homology"/>
<dbReference type="PATRIC" id="fig|1855411.3.peg.1289"/>
<dbReference type="InterPro" id="IPR015890">
    <property type="entry name" value="Chorismate_C"/>
</dbReference>
<keyword evidence="4 7" id="KW-0413">Isomerase</keyword>
<dbReference type="AlphaFoldDB" id="A0A1D8S540"/>
<comment type="catalytic activity">
    <reaction evidence="1">
        <text>chorismate = isochorismate</text>
        <dbReference type="Rhea" id="RHEA:18985"/>
        <dbReference type="ChEBI" id="CHEBI:29748"/>
        <dbReference type="ChEBI" id="CHEBI:29780"/>
        <dbReference type="EC" id="5.4.4.2"/>
    </reaction>
</comment>
<dbReference type="InterPro" id="IPR005801">
    <property type="entry name" value="ADC_synthase"/>
</dbReference>
<dbReference type="PANTHER" id="PTHR42839">
    <property type="entry name" value="ISOCHORISMATE SYNTHASE ENTC"/>
    <property type="match status" value="1"/>
</dbReference>
<dbReference type="EMBL" id="CP016070">
    <property type="protein sequence ID" value="AOW80467.1"/>
    <property type="molecule type" value="Genomic_DNA"/>
</dbReference>
<dbReference type="Proteomes" id="UP000185608">
    <property type="component" value="Chromosome"/>
</dbReference>
<evidence type="ECO:0000313" key="8">
    <source>
        <dbReference type="Proteomes" id="UP000185608"/>
    </source>
</evidence>
<evidence type="ECO:0000256" key="5">
    <source>
        <dbReference type="ARBA" id="ARBA00041564"/>
    </source>
</evidence>
<dbReference type="SUPFAM" id="SSF56322">
    <property type="entry name" value="ADC synthase"/>
    <property type="match status" value="1"/>
</dbReference>
<dbReference type="GeneID" id="29829285"/>
<feature type="domain" description="Chorismate-utilising enzyme C-terminal" evidence="6">
    <location>
        <begin position="177"/>
        <end position="437"/>
    </location>
</feature>
<gene>
    <name evidence="7" type="primary">menF</name>
    <name evidence="7" type="ORF">HTSR_1290</name>
</gene>
<evidence type="ECO:0000313" key="7">
    <source>
        <dbReference type="EMBL" id="AOW80467.1"/>
    </source>
</evidence>
<dbReference type="RefSeq" id="WP_070365155.1">
    <property type="nucleotide sequence ID" value="NZ_CP016070.1"/>
</dbReference>
<dbReference type="EC" id="5.4.4.2" evidence="3"/>
<evidence type="ECO:0000256" key="3">
    <source>
        <dbReference type="ARBA" id="ARBA00012824"/>
    </source>
</evidence>